<dbReference type="PANTHER" id="PTHR33193:SF13">
    <property type="entry name" value="EXPRESSED PROTEIN"/>
    <property type="match status" value="1"/>
</dbReference>
<sequence length="112" mass="12705">MDGYGSGHRSYGGDRRLEIVSGKSFSSGFGSNQIYMTQYTNPDRGEAYPRATRPSHSASSSMRPWGFTDPEMRRKKRIAKYKVYTVEGNVKASLRKGLRWIKNKCSEIVHGH</sequence>
<evidence type="ECO:0000313" key="3">
    <source>
        <dbReference type="Proteomes" id="UP001280121"/>
    </source>
</evidence>
<evidence type="ECO:0000313" key="2">
    <source>
        <dbReference type="EMBL" id="KAK2649590.1"/>
    </source>
</evidence>
<dbReference type="Pfam" id="PF12023">
    <property type="entry name" value="DUF3511"/>
    <property type="match status" value="1"/>
</dbReference>
<dbReference type="PANTHER" id="PTHR33193">
    <property type="entry name" value="DOMAIN PROTEIN, PUTATIVE (DUF3511)-RELATED"/>
    <property type="match status" value="1"/>
</dbReference>
<dbReference type="InterPro" id="IPR021899">
    <property type="entry name" value="DUF3511"/>
</dbReference>
<name>A0AAD9X154_9ROSI</name>
<reference evidence="2" key="1">
    <citation type="journal article" date="2023" name="Plant J.">
        <title>Genome sequences and population genomics provide insights into the demographic history, inbreeding, and mutation load of two 'living fossil' tree species of Dipteronia.</title>
        <authorList>
            <person name="Feng Y."/>
            <person name="Comes H.P."/>
            <person name="Chen J."/>
            <person name="Zhu S."/>
            <person name="Lu R."/>
            <person name="Zhang X."/>
            <person name="Li P."/>
            <person name="Qiu J."/>
            <person name="Olsen K.M."/>
            <person name="Qiu Y."/>
        </authorList>
    </citation>
    <scope>NUCLEOTIDE SEQUENCE</scope>
    <source>
        <strain evidence="2">KIB01</strain>
    </source>
</reference>
<comment type="caution">
    <text evidence="2">The sequence shown here is derived from an EMBL/GenBank/DDBJ whole genome shotgun (WGS) entry which is preliminary data.</text>
</comment>
<protein>
    <recommendedName>
        <fullName evidence="4">DUF3511 domain protein</fullName>
    </recommendedName>
</protein>
<dbReference type="AlphaFoldDB" id="A0AAD9X154"/>
<dbReference type="EMBL" id="JANJYI010000005">
    <property type="protein sequence ID" value="KAK2649590.1"/>
    <property type="molecule type" value="Genomic_DNA"/>
</dbReference>
<evidence type="ECO:0008006" key="4">
    <source>
        <dbReference type="Google" id="ProtNLM"/>
    </source>
</evidence>
<evidence type="ECO:0000256" key="1">
    <source>
        <dbReference type="SAM" id="MobiDB-lite"/>
    </source>
</evidence>
<proteinExistence type="predicted"/>
<feature type="region of interest" description="Disordered" evidence="1">
    <location>
        <begin position="40"/>
        <end position="69"/>
    </location>
</feature>
<accession>A0AAD9X154</accession>
<dbReference type="Proteomes" id="UP001280121">
    <property type="component" value="Unassembled WGS sequence"/>
</dbReference>
<organism evidence="2 3">
    <name type="scientific">Dipteronia dyeriana</name>
    <dbReference type="NCBI Taxonomy" id="168575"/>
    <lineage>
        <taxon>Eukaryota</taxon>
        <taxon>Viridiplantae</taxon>
        <taxon>Streptophyta</taxon>
        <taxon>Embryophyta</taxon>
        <taxon>Tracheophyta</taxon>
        <taxon>Spermatophyta</taxon>
        <taxon>Magnoliopsida</taxon>
        <taxon>eudicotyledons</taxon>
        <taxon>Gunneridae</taxon>
        <taxon>Pentapetalae</taxon>
        <taxon>rosids</taxon>
        <taxon>malvids</taxon>
        <taxon>Sapindales</taxon>
        <taxon>Sapindaceae</taxon>
        <taxon>Hippocastanoideae</taxon>
        <taxon>Acereae</taxon>
        <taxon>Dipteronia</taxon>
    </lineage>
</organism>
<keyword evidence="3" id="KW-1185">Reference proteome</keyword>
<gene>
    <name evidence="2" type="ORF">Ddye_017079</name>
</gene>